<keyword evidence="3" id="KW-1185">Reference proteome</keyword>
<evidence type="ECO:0000313" key="2">
    <source>
        <dbReference type="EMBL" id="MFK2856813.1"/>
    </source>
</evidence>
<evidence type="ECO:0000313" key="3">
    <source>
        <dbReference type="Proteomes" id="UP001620409"/>
    </source>
</evidence>
<name>A0ABW8IPV0_9GAMM</name>
<feature type="transmembrane region" description="Helical" evidence="1">
    <location>
        <begin position="208"/>
        <end position="227"/>
    </location>
</feature>
<dbReference type="Pfam" id="PF14023">
    <property type="entry name" value="Bestrophin-like"/>
    <property type="match status" value="1"/>
</dbReference>
<accession>A0ABW8IPV0</accession>
<sequence>MYLLNHPVELFVLVTLVLLLAHELGYRLRAFAKRRDEEDWEKEVHQTRNQLAILLSLLIGFTLSMALSRFDQRKDLVLEESNAIGTAYLRAAMQAEPIRSAAPGLFRDYVDARLAVFGTMSDIDENSSEVKRARQIQNELWNQATAAAQQSPTPIMGLYVSALNDVIDLDAKRVAARRNRVPQDIWALMAVLAILTSVIIGYGQRHRAALATFIPVLTVAIAMSLIADLDSPVNGLIQVSQQSMQMLSDDLHKQFSAQSGSVSSLR</sequence>
<organism evidence="2 3">
    <name type="scientific">Dyella humi</name>
    <dbReference type="NCBI Taxonomy" id="1770547"/>
    <lineage>
        <taxon>Bacteria</taxon>
        <taxon>Pseudomonadati</taxon>
        <taxon>Pseudomonadota</taxon>
        <taxon>Gammaproteobacteria</taxon>
        <taxon>Lysobacterales</taxon>
        <taxon>Rhodanobacteraceae</taxon>
        <taxon>Dyella</taxon>
    </lineage>
</organism>
<dbReference type="RefSeq" id="WP_380011429.1">
    <property type="nucleotide sequence ID" value="NZ_JADIKI010000023.1"/>
</dbReference>
<keyword evidence="1" id="KW-0812">Transmembrane</keyword>
<feature type="transmembrane region" description="Helical" evidence="1">
    <location>
        <begin position="49"/>
        <end position="67"/>
    </location>
</feature>
<gene>
    <name evidence="2" type="ORF">ISP18_19565</name>
</gene>
<protein>
    <submittedName>
        <fullName evidence="2">DUF4239 domain-containing protein</fullName>
    </submittedName>
</protein>
<keyword evidence="1" id="KW-1133">Transmembrane helix</keyword>
<evidence type="ECO:0000256" key="1">
    <source>
        <dbReference type="SAM" id="Phobius"/>
    </source>
</evidence>
<dbReference type="EMBL" id="JADIKI010000023">
    <property type="protein sequence ID" value="MFK2856813.1"/>
    <property type="molecule type" value="Genomic_DNA"/>
</dbReference>
<reference evidence="2 3" key="1">
    <citation type="submission" date="2020-10" db="EMBL/GenBank/DDBJ databases">
        <title>Phylogeny of dyella-like bacteria.</title>
        <authorList>
            <person name="Fu J."/>
        </authorList>
    </citation>
    <scope>NUCLEOTIDE SEQUENCE [LARGE SCALE GENOMIC DNA]</scope>
    <source>
        <strain evidence="2 3">DHG40</strain>
    </source>
</reference>
<dbReference type="Proteomes" id="UP001620409">
    <property type="component" value="Unassembled WGS sequence"/>
</dbReference>
<proteinExistence type="predicted"/>
<keyword evidence="1" id="KW-0472">Membrane</keyword>
<dbReference type="InterPro" id="IPR025333">
    <property type="entry name" value="DUF4239"/>
</dbReference>
<feature type="transmembrane region" description="Helical" evidence="1">
    <location>
        <begin position="185"/>
        <end position="202"/>
    </location>
</feature>
<comment type="caution">
    <text evidence="2">The sequence shown here is derived from an EMBL/GenBank/DDBJ whole genome shotgun (WGS) entry which is preliminary data.</text>
</comment>